<dbReference type="GO" id="GO:0003729">
    <property type="term" value="F:mRNA binding"/>
    <property type="evidence" value="ECO:0007669"/>
    <property type="project" value="InterPro"/>
</dbReference>
<feature type="compositionally biased region" description="Pro residues" evidence="1">
    <location>
        <begin position="216"/>
        <end position="225"/>
    </location>
</feature>
<evidence type="ECO:0000259" key="2">
    <source>
        <dbReference type="PROSITE" id="PS51391"/>
    </source>
</evidence>
<feature type="region of interest" description="Disordered" evidence="1">
    <location>
        <begin position="301"/>
        <end position="339"/>
    </location>
</feature>
<feature type="region of interest" description="Disordered" evidence="1">
    <location>
        <begin position="570"/>
        <end position="665"/>
    </location>
</feature>
<dbReference type="GO" id="GO:0006369">
    <property type="term" value="P:termination of RNA polymerase II transcription"/>
    <property type="evidence" value="ECO:0007669"/>
    <property type="project" value="InterPro"/>
</dbReference>
<dbReference type="GO" id="GO:0031124">
    <property type="term" value="P:mRNA 3'-end processing"/>
    <property type="evidence" value="ECO:0007669"/>
    <property type="project" value="InterPro"/>
</dbReference>
<dbReference type="EMBL" id="OOIP01000011">
    <property type="protein sequence ID" value="SPO38650.1"/>
    <property type="molecule type" value="Genomic_DNA"/>
</dbReference>
<accession>A0A5C3F3H3</accession>
<dbReference type="Pfam" id="PF21936">
    <property type="entry name" value="Pcf11_C"/>
    <property type="match status" value="1"/>
</dbReference>
<dbReference type="InterPro" id="IPR006569">
    <property type="entry name" value="CID_dom"/>
</dbReference>
<dbReference type="AlphaFoldDB" id="A0A5C3F3H3"/>
<dbReference type="GO" id="GO:0005737">
    <property type="term" value="C:cytoplasm"/>
    <property type="evidence" value="ECO:0007669"/>
    <property type="project" value="TreeGrafter"/>
</dbReference>
<dbReference type="SMART" id="SM00582">
    <property type="entry name" value="RPR"/>
    <property type="match status" value="1"/>
</dbReference>
<evidence type="ECO:0000313" key="4">
    <source>
        <dbReference type="Proteomes" id="UP000323386"/>
    </source>
</evidence>
<keyword evidence="4" id="KW-1185">Reference proteome</keyword>
<evidence type="ECO:0000313" key="3">
    <source>
        <dbReference type="EMBL" id="SPO38650.1"/>
    </source>
</evidence>
<dbReference type="SUPFAM" id="SSF48464">
    <property type="entry name" value="ENTH/VHS domain"/>
    <property type="match status" value="1"/>
</dbReference>
<feature type="compositionally biased region" description="Low complexity" evidence="1">
    <location>
        <begin position="330"/>
        <end position="339"/>
    </location>
</feature>
<dbReference type="GO" id="GO:0000993">
    <property type="term" value="F:RNA polymerase II complex binding"/>
    <property type="evidence" value="ECO:0007669"/>
    <property type="project" value="InterPro"/>
</dbReference>
<dbReference type="FunFam" id="1.25.40.90:FF:000016">
    <property type="entry name" value="mRNA cleavage factor complex component Pcf11"/>
    <property type="match status" value="1"/>
</dbReference>
<dbReference type="InterPro" id="IPR045154">
    <property type="entry name" value="PCF11-like"/>
</dbReference>
<evidence type="ECO:0000256" key="1">
    <source>
        <dbReference type="SAM" id="MobiDB-lite"/>
    </source>
</evidence>
<organism evidence="3 4">
    <name type="scientific">Pseudozyma flocculosa</name>
    <dbReference type="NCBI Taxonomy" id="84751"/>
    <lineage>
        <taxon>Eukaryota</taxon>
        <taxon>Fungi</taxon>
        <taxon>Dikarya</taxon>
        <taxon>Basidiomycota</taxon>
        <taxon>Ustilaginomycotina</taxon>
        <taxon>Ustilaginomycetes</taxon>
        <taxon>Ustilaginales</taxon>
        <taxon>Ustilaginaceae</taxon>
        <taxon>Pseudozyma</taxon>
    </lineage>
</organism>
<feature type="region of interest" description="Disordered" evidence="1">
    <location>
        <begin position="1"/>
        <end position="62"/>
    </location>
</feature>
<dbReference type="InterPro" id="IPR054127">
    <property type="entry name" value="Pcf11_C"/>
</dbReference>
<reference evidence="3 4" key="1">
    <citation type="submission" date="2018-03" db="EMBL/GenBank/DDBJ databases">
        <authorList>
            <person name="Guldener U."/>
        </authorList>
    </citation>
    <scope>NUCLEOTIDE SEQUENCE [LARGE SCALE GENOMIC DNA]</scope>
    <source>
        <strain evidence="3 4">DAOM196992</strain>
    </source>
</reference>
<feature type="domain" description="CID" evidence="2">
    <location>
        <begin position="74"/>
        <end position="210"/>
    </location>
</feature>
<dbReference type="PANTHER" id="PTHR15921">
    <property type="entry name" value="PRE-MRNA CLEAVAGE COMPLEX II"/>
    <property type="match status" value="1"/>
</dbReference>
<gene>
    <name evidence="3" type="ORF">PSFLO_04129</name>
</gene>
<dbReference type="Pfam" id="PF04818">
    <property type="entry name" value="CID"/>
    <property type="match status" value="1"/>
</dbReference>
<dbReference type="OrthoDB" id="2129491at2759"/>
<dbReference type="InterPro" id="IPR008942">
    <property type="entry name" value="ENTH_VHS"/>
</dbReference>
<feature type="region of interest" description="Disordered" evidence="1">
    <location>
        <begin position="206"/>
        <end position="239"/>
    </location>
</feature>
<dbReference type="PROSITE" id="PS51391">
    <property type="entry name" value="CID"/>
    <property type="match status" value="1"/>
</dbReference>
<feature type="compositionally biased region" description="Pro residues" evidence="1">
    <location>
        <begin position="308"/>
        <end position="329"/>
    </location>
</feature>
<feature type="compositionally biased region" description="Pro residues" evidence="1">
    <location>
        <begin position="10"/>
        <end position="29"/>
    </location>
</feature>
<dbReference type="Gene3D" id="1.25.40.90">
    <property type="match status" value="1"/>
</dbReference>
<name>A0A5C3F3H3_9BASI</name>
<dbReference type="Proteomes" id="UP000323386">
    <property type="component" value="Unassembled WGS sequence"/>
</dbReference>
<feature type="compositionally biased region" description="Polar residues" evidence="1">
    <location>
        <begin position="593"/>
        <end position="608"/>
    </location>
</feature>
<sequence length="665" mass="70631">MYAGQNFGAPPQPPYAGPPPTYAGPPPTHPAAHRPTPPGQAYGAPLQYGGPPPQASSMGQGHVGGHDPLLIATNPDAFARMFREHLAALTWNSKPIINNLTIIAHEHIHRMASVVAKSLDDHIMQSHPSIRLPSLYLLDSICKNIGQPYTSLWAERIVTIFLESYRLVDQPTKMRMEELLATWKDAAPGGRPLFGENTQWSIERPLFGSAGMPLPGHRPTPPPPQAQHHPHAHHAPPDHGKARAIESIDRLLAMGAQELRVDPNNSAIRERHESLTQLKLVLQTAALSPEEMAQVHAQLDSLTASGSKPPPAPVNATPPPAPAPAPAPIPANLATAPAASGQPDAASALIASLMQAGLLPGSGAAAAAAAPAPVELDQDDEYVRSIMSLDIKVSGPEFSREPPALELLLHKHLPLQCRQCANRYPSGGKGQKGMDEHLDWHFTQNRRAKDSQARGQSRSWFDKLDSFIRGGFDDAAPSSKAGDEAGAKDGSLNAAQDKALKEKFAKSFVAAPTDAELSAKPCPICKESFKSQWSEDEEEWIWLNAIEVDGVYYHASCHYSAKMLTESVARRMSSPPGGGRQSTGLLTAKRGTSRSATPSNGAQRSASVGNPIARLKGEEGIASSTDGGPNGADAFGGTRKRKASVGEGDGQAQGAATEPPSKKVA</sequence>
<dbReference type="GO" id="GO:0005849">
    <property type="term" value="C:mRNA cleavage factor complex"/>
    <property type="evidence" value="ECO:0007669"/>
    <property type="project" value="TreeGrafter"/>
</dbReference>
<dbReference type="InterPro" id="IPR047415">
    <property type="entry name" value="Pcf11_CID"/>
</dbReference>
<dbReference type="CDD" id="cd16982">
    <property type="entry name" value="CID_Pcf11"/>
    <property type="match status" value="1"/>
</dbReference>
<protein>
    <submittedName>
        <fullName evidence="3">Related to PCF11 component of pre-mRNA 3`-end processing factor CF I</fullName>
    </submittedName>
</protein>
<proteinExistence type="predicted"/>
<dbReference type="PANTHER" id="PTHR15921:SF3">
    <property type="entry name" value="PRE-MRNA CLEAVAGE COMPLEX 2 PROTEIN PCF11"/>
    <property type="match status" value="1"/>
</dbReference>